<dbReference type="PANTHER" id="PTHR18964:SF149">
    <property type="entry name" value="BIFUNCTIONAL UDP-N-ACETYLGLUCOSAMINE 2-EPIMERASE_N-ACETYLMANNOSAMINE KINASE"/>
    <property type="match status" value="1"/>
</dbReference>
<evidence type="ECO:0000313" key="3">
    <source>
        <dbReference type="EMBL" id="PAP75996.1"/>
    </source>
</evidence>
<name>A0A271IXM0_9BACT</name>
<dbReference type="InterPro" id="IPR036390">
    <property type="entry name" value="WH_DNA-bd_sf"/>
</dbReference>
<proteinExistence type="inferred from homology"/>
<evidence type="ECO:0000259" key="2">
    <source>
        <dbReference type="Pfam" id="PF12802"/>
    </source>
</evidence>
<evidence type="ECO:0000313" key="4">
    <source>
        <dbReference type="Proteomes" id="UP000216339"/>
    </source>
</evidence>
<dbReference type="PANTHER" id="PTHR18964">
    <property type="entry name" value="ROK (REPRESSOR, ORF, KINASE) FAMILY"/>
    <property type="match status" value="1"/>
</dbReference>
<gene>
    <name evidence="3" type="ORF">BSZ37_05845</name>
</gene>
<dbReference type="GO" id="GO:0003700">
    <property type="term" value="F:DNA-binding transcription factor activity"/>
    <property type="evidence" value="ECO:0007669"/>
    <property type="project" value="InterPro"/>
</dbReference>
<dbReference type="OrthoDB" id="9810372at2"/>
<dbReference type="Gene3D" id="1.10.10.10">
    <property type="entry name" value="Winged helix-like DNA-binding domain superfamily/Winged helix DNA-binding domain"/>
    <property type="match status" value="1"/>
</dbReference>
<dbReference type="AlphaFoldDB" id="A0A271IXM0"/>
<dbReference type="Proteomes" id="UP000216339">
    <property type="component" value="Unassembled WGS sequence"/>
</dbReference>
<dbReference type="RefSeq" id="WP_095509639.1">
    <property type="nucleotide sequence ID" value="NZ_MQWD01000001.1"/>
</dbReference>
<dbReference type="Pfam" id="PF12802">
    <property type="entry name" value="MarR_2"/>
    <property type="match status" value="1"/>
</dbReference>
<sequence length="417" mass="43927">MLTGTNLSHAKRHNLQIVHETIRLYAPISRADVARRTDLTAQTISNLVRQLVDAGLVVETARATGGRGAPPIQLEVNPDAAFAVGLDLDTDHFTAVLVDLSGAVRARVHHEVSLASPAAALDLCVEATGALAAELGLEMDRVWGVGVGIPGPMRPGPDGTYLVSPIAFPDWHDEPIAQRLHERLGLPVFIENNATAAALGEHWYGAGRHLSAFFYVYLGSGLGGGLMVQGAPFDGHTGNAGEIGYLSPRRGRRAGGPTHVGELFNLGALYERLAEAGVEAATPDDLLALHETGEPAFEAWFEEVAEELAGLLFTVRAILDPEATFVGGRWPDRLLSDLLERARVHLGDAVVPGGLDAPDLQLATAGADAGALGVASLPLYHAFAPLQRTVLRRADSAEPEADETGVGAAFKRPGVIG</sequence>
<dbReference type="InterPro" id="IPR036388">
    <property type="entry name" value="WH-like_DNA-bd_sf"/>
</dbReference>
<dbReference type="EMBL" id="MQWD01000001">
    <property type="protein sequence ID" value="PAP75996.1"/>
    <property type="molecule type" value="Genomic_DNA"/>
</dbReference>
<comment type="similarity">
    <text evidence="1">Belongs to the ROK (NagC/XylR) family.</text>
</comment>
<dbReference type="SUPFAM" id="SSF46785">
    <property type="entry name" value="Winged helix' DNA-binding domain"/>
    <property type="match status" value="1"/>
</dbReference>
<dbReference type="InterPro" id="IPR000600">
    <property type="entry name" value="ROK"/>
</dbReference>
<dbReference type="Pfam" id="PF00480">
    <property type="entry name" value="ROK"/>
    <property type="match status" value="1"/>
</dbReference>
<accession>A0A271IXM0</accession>
<feature type="domain" description="HTH marR-type" evidence="2">
    <location>
        <begin position="27"/>
        <end position="67"/>
    </location>
</feature>
<organism evidence="3 4">
    <name type="scientific">Rubrivirga marina</name>
    <dbReference type="NCBI Taxonomy" id="1196024"/>
    <lineage>
        <taxon>Bacteria</taxon>
        <taxon>Pseudomonadati</taxon>
        <taxon>Rhodothermota</taxon>
        <taxon>Rhodothermia</taxon>
        <taxon>Rhodothermales</taxon>
        <taxon>Rubricoccaceae</taxon>
        <taxon>Rubrivirga</taxon>
    </lineage>
</organism>
<dbReference type="InterPro" id="IPR043129">
    <property type="entry name" value="ATPase_NBD"/>
</dbReference>
<evidence type="ECO:0000256" key="1">
    <source>
        <dbReference type="ARBA" id="ARBA00006479"/>
    </source>
</evidence>
<protein>
    <recommendedName>
        <fullName evidence="2">HTH marR-type domain-containing protein</fullName>
    </recommendedName>
</protein>
<dbReference type="InterPro" id="IPR000835">
    <property type="entry name" value="HTH_MarR-typ"/>
</dbReference>
<dbReference type="Gene3D" id="3.30.420.40">
    <property type="match status" value="2"/>
</dbReference>
<reference evidence="3 4" key="1">
    <citation type="submission" date="2016-11" db="EMBL/GenBank/DDBJ databases">
        <title>Study of marine rhodopsin-containing bacteria.</title>
        <authorList>
            <person name="Yoshizawa S."/>
            <person name="Kumagai Y."/>
            <person name="Kogure K."/>
        </authorList>
    </citation>
    <scope>NUCLEOTIDE SEQUENCE [LARGE SCALE GENOMIC DNA]</scope>
    <source>
        <strain evidence="3 4">SAORIC-28</strain>
    </source>
</reference>
<comment type="caution">
    <text evidence="3">The sequence shown here is derived from an EMBL/GenBank/DDBJ whole genome shotgun (WGS) entry which is preliminary data.</text>
</comment>
<keyword evidence="4" id="KW-1185">Reference proteome</keyword>
<dbReference type="SUPFAM" id="SSF53067">
    <property type="entry name" value="Actin-like ATPase domain"/>
    <property type="match status" value="1"/>
</dbReference>